<evidence type="ECO:0000313" key="2">
    <source>
        <dbReference type="EMBL" id="CTR06964.1"/>
    </source>
</evidence>
<proteinExistence type="predicted"/>
<sequence length="210" mass="23494">MWCDNCLLIFPLRAGTMALATLIAAYSIAGGIILFMYGQFLWFTYPEVQIYGGISMAVGACSILLLLAFANRSVSTLRPFVSLPDLADRLWSPVWTSALQFFLPFVLFVSAIRAGLDYYQSNVIWECNHGGILWNATIANSTNIPTNTSDRTLPSGFCSSGFHSLYLAFAFALCIDVALQLYQYFLVWRFKAFLTQYWTYKQPMGGFVAA</sequence>
<dbReference type="Proteomes" id="UP000199069">
    <property type="component" value="Unassembled WGS sequence"/>
</dbReference>
<dbReference type="STRING" id="5286.A0A0K3CB37"/>
<feature type="transmembrane region" description="Helical" evidence="1">
    <location>
        <begin position="165"/>
        <end position="185"/>
    </location>
</feature>
<feature type="transmembrane region" description="Helical" evidence="1">
    <location>
        <begin position="17"/>
        <end position="38"/>
    </location>
</feature>
<organism evidence="2 3">
    <name type="scientific">Rhodotorula toruloides</name>
    <name type="common">Yeast</name>
    <name type="synonym">Rhodosporidium toruloides</name>
    <dbReference type="NCBI Taxonomy" id="5286"/>
    <lineage>
        <taxon>Eukaryota</taxon>
        <taxon>Fungi</taxon>
        <taxon>Dikarya</taxon>
        <taxon>Basidiomycota</taxon>
        <taxon>Pucciniomycotina</taxon>
        <taxon>Microbotryomycetes</taxon>
        <taxon>Sporidiobolales</taxon>
        <taxon>Sporidiobolaceae</taxon>
        <taxon>Rhodotorula</taxon>
    </lineage>
</organism>
<gene>
    <name evidence="2" type="primary">FGENESH: predicted gene_5.370</name>
    <name evidence="2" type="ORF">BN2166_0028250</name>
</gene>
<dbReference type="AlphaFoldDB" id="A0A0K3CB37"/>
<accession>A0A0K3CB37</accession>
<keyword evidence="1" id="KW-0472">Membrane</keyword>
<name>A0A0K3CB37_RHOTO</name>
<feature type="transmembrane region" description="Helical" evidence="1">
    <location>
        <begin position="50"/>
        <end position="70"/>
    </location>
</feature>
<reference evidence="2 3" key="1">
    <citation type="submission" date="2015-07" db="EMBL/GenBank/DDBJ databases">
        <authorList>
            <person name="Cajimat M.N.B."/>
            <person name="Milazzo M.L."/>
            <person name="Fulhorst C.F."/>
        </authorList>
    </citation>
    <scope>NUCLEOTIDE SEQUENCE [LARGE SCALE GENOMIC DNA]</scope>
    <source>
        <strain evidence="2">Single colony</strain>
    </source>
</reference>
<dbReference type="EMBL" id="CWKI01000005">
    <property type="protein sequence ID" value="CTR06964.1"/>
    <property type="molecule type" value="Genomic_DNA"/>
</dbReference>
<keyword evidence="1" id="KW-1133">Transmembrane helix</keyword>
<dbReference type="OMA" id="IMIVELQ"/>
<protein>
    <submittedName>
        <fullName evidence="2">Uncharacterized protein</fullName>
    </submittedName>
</protein>
<evidence type="ECO:0000256" key="1">
    <source>
        <dbReference type="SAM" id="Phobius"/>
    </source>
</evidence>
<keyword evidence="1" id="KW-0812">Transmembrane</keyword>
<evidence type="ECO:0000313" key="3">
    <source>
        <dbReference type="Proteomes" id="UP000199069"/>
    </source>
</evidence>
<keyword evidence="3" id="KW-1185">Reference proteome</keyword>
<feature type="transmembrane region" description="Helical" evidence="1">
    <location>
        <begin position="90"/>
        <end position="112"/>
    </location>
</feature>